<dbReference type="PROSITE" id="PS50092">
    <property type="entry name" value="TSP1"/>
    <property type="match status" value="1"/>
</dbReference>
<dbReference type="EMBL" id="JAYKXH010000008">
    <property type="protein sequence ID" value="KAK7160003.1"/>
    <property type="molecule type" value="Genomic_DNA"/>
</dbReference>
<accession>A0AAN9D2Q4</accession>
<dbReference type="GO" id="GO:0005576">
    <property type="term" value="C:extracellular region"/>
    <property type="evidence" value="ECO:0007669"/>
    <property type="project" value="UniProtKB-SubCell"/>
</dbReference>
<feature type="region of interest" description="Disordered" evidence="3">
    <location>
        <begin position="71"/>
        <end position="102"/>
    </location>
</feature>
<reference evidence="5 6" key="1">
    <citation type="submission" date="2024-02" db="EMBL/GenBank/DDBJ databases">
        <title>Chromosome-level genome assembly of the Eurasian Minnow (Phoxinus phoxinus).</title>
        <authorList>
            <person name="Oriowo T.O."/>
            <person name="Martin S."/>
            <person name="Stange M."/>
            <person name="Chrysostomakis Y."/>
            <person name="Brown T."/>
            <person name="Winkler S."/>
            <person name="Kukowka S."/>
            <person name="Myers E.W."/>
            <person name="Bohne A."/>
        </authorList>
    </citation>
    <scope>NUCLEOTIDE SEQUENCE [LARGE SCALE GENOMIC DNA]</scope>
    <source>
        <strain evidence="5">ZFMK-TIS-60720</strain>
        <tissue evidence="5">Whole Organism</tissue>
    </source>
</reference>
<dbReference type="SUPFAM" id="SSF82895">
    <property type="entry name" value="TSP-1 type 1 repeat"/>
    <property type="match status" value="1"/>
</dbReference>
<dbReference type="AlphaFoldDB" id="A0AAN9D2Q4"/>
<dbReference type="InterPro" id="IPR050439">
    <property type="entry name" value="ADAMTS_ADAMTS-like"/>
</dbReference>
<feature type="signal peptide" evidence="4">
    <location>
        <begin position="1"/>
        <end position="19"/>
    </location>
</feature>
<feature type="chain" id="PRO_5043013960" evidence="4">
    <location>
        <begin position="20"/>
        <end position="298"/>
    </location>
</feature>
<evidence type="ECO:0000256" key="4">
    <source>
        <dbReference type="SAM" id="SignalP"/>
    </source>
</evidence>
<dbReference type="Pfam" id="PF00090">
    <property type="entry name" value="TSP_1"/>
    <property type="match status" value="1"/>
</dbReference>
<dbReference type="Gene3D" id="2.20.100.10">
    <property type="entry name" value="Thrombospondin type-1 (TSP1) repeat"/>
    <property type="match status" value="1"/>
</dbReference>
<dbReference type="Proteomes" id="UP001364617">
    <property type="component" value="Unassembled WGS sequence"/>
</dbReference>
<dbReference type="InterPro" id="IPR036383">
    <property type="entry name" value="TSP1_rpt_sf"/>
</dbReference>
<evidence type="ECO:0000256" key="1">
    <source>
        <dbReference type="ARBA" id="ARBA00004613"/>
    </source>
</evidence>
<dbReference type="PANTHER" id="PTHR13723">
    <property type="entry name" value="ADAMTS A DISINTEGRIN AND METALLOPROTEASE WITH THROMBOSPONDIN MOTIFS PROTEASE"/>
    <property type="match status" value="1"/>
</dbReference>
<comment type="caution">
    <text evidence="5">The sequence shown here is derived from an EMBL/GenBank/DDBJ whole genome shotgun (WGS) entry which is preliminary data.</text>
</comment>
<gene>
    <name evidence="5" type="ORF">R3I93_007831</name>
</gene>
<dbReference type="PANTHER" id="PTHR13723:SF319">
    <property type="entry name" value="THROMBOSPONDIN TYPE 1 DOMAIN CONTAINING 4"/>
    <property type="match status" value="1"/>
</dbReference>
<evidence type="ECO:0000313" key="5">
    <source>
        <dbReference type="EMBL" id="KAK7160003.1"/>
    </source>
</evidence>
<dbReference type="InterPro" id="IPR000884">
    <property type="entry name" value="TSP1_rpt"/>
</dbReference>
<organism evidence="5 6">
    <name type="scientific">Phoxinus phoxinus</name>
    <name type="common">Eurasian minnow</name>
    <dbReference type="NCBI Taxonomy" id="58324"/>
    <lineage>
        <taxon>Eukaryota</taxon>
        <taxon>Metazoa</taxon>
        <taxon>Chordata</taxon>
        <taxon>Craniata</taxon>
        <taxon>Vertebrata</taxon>
        <taxon>Euteleostomi</taxon>
        <taxon>Actinopterygii</taxon>
        <taxon>Neopterygii</taxon>
        <taxon>Teleostei</taxon>
        <taxon>Ostariophysi</taxon>
        <taxon>Cypriniformes</taxon>
        <taxon>Leuciscidae</taxon>
        <taxon>Phoxininae</taxon>
        <taxon>Phoxinus</taxon>
    </lineage>
</organism>
<keyword evidence="2" id="KW-0964">Secreted</keyword>
<proteinExistence type="predicted"/>
<evidence type="ECO:0000256" key="2">
    <source>
        <dbReference type="ARBA" id="ARBA00022525"/>
    </source>
</evidence>
<comment type="subcellular location">
    <subcellularLocation>
        <location evidence="1">Secreted</location>
    </subcellularLocation>
</comment>
<feature type="region of interest" description="Disordered" evidence="3">
    <location>
        <begin position="114"/>
        <end position="152"/>
    </location>
</feature>
<keyword evidence="6" id="KW-1185">Reference proteome</keyword>
<dbReference type="GO" id="GO:0006508">
    <property type="term" value="P:proteolysis"/>
    <property type="evidence" value="ECO:0007669"/>
    <property type="project" value="TreeGrafter"/>
</dbReference>
<dbReference type="SMART" id="SM00209">
    <property type="entry name" value="TSP1"/>
    <property type="match status" value="1"/>
</dbReference>
<name>A0AAN9D2Q4_9TELE</name>
<evidence type="ECO:0000256" key="3">
    <source>
        <dbReference type="SAM" id="MobiDB-lite"/>
    </source>
</evidence>
<dbReference type="GO" id="GO:0031012">
    <property type="term" value="C:extracellular matrix"/>
    <property type="evidence" value="ECO:0007669"/>
    <property type="project" value="TreeGrafter"/>
</dbReference>
<sequence length="298" mass="32270">MRAALSISVAVILWPIFTCLHTHNQRKIRSDPQAGSDGAGPGSWSSWGSWGSCSLSCGGGVQERIRVCRVDPSGSAPGQQRRQGLGHGWRKANRGISPGTHAYGRISYVTPLLKDSGRTSRNKRRRSPAPVPHQSYRTHGAPVHQNRRAHTPAVQTRAYGAAPNASCPGAQNQLKICNTTACPSSSRPIRDVQCSSFNTQLFMGRLYQWEAFHDVSGGQACELNCRAVGFRFYVRQSERVVDGTPCGRSGTAVCVAGQCQVGLQFISKARDAASPRSGLVCRPAQFPQCVRVVGEREN</sequence>
<dbReference type="GO" id="GO:0030198">
    <property type="term" value="P:extracellular matrix organization"/>
    <property type="evidence" value="ECO:0007669"/>
    <property type="project" value="TreeGrafter"/>
</dbReference>
<keyword evidence="4" id="KW-0732">Signal</keyword>
<dbReference type="GO" id="GO:0004222">
    <property type="term" value="F:metalloendopeptidase activity"/>
    <property type="evidence" value="ECO:0007669"/>
    <property type="project" value="TreeGrafter"/>
</dbReference>
<protein>
    <submittedName>
        <fullName evidence="5">Uncharacterized protein</fullName>
    </submittedName>
</protein>
<evidence type="ECO:0000313" key="6">
    <source>
        <dbReference type="Proteomes" id="UP001364617"/>
    </source>
</evidence>